<evidence type="ECO:0008006" key="6">
    <source>
        <dbReference type="Google" id="ProtNLM"/>
    </source>
</evidence>
<evidence type="ECO:0000259" key="2">
    <source>
        <dbReference type="Pfam" id="PF23086"/>
    </source>
</evidence>
<feature type="region of interest" description="Disordered" evidence="1">
    <location>
        <begin position="383"/>
        <end position="408"/>
    </location>
</feature>
<feature type="domain" description="Coilin tudor" evidence="2">
    <location>
        <begin position="319"/>
        <end position="428"/>
    </location>
</feature>
<dbReference type="InterPro" id="IPR059064">
    <property type="entry name" value="TYRAAT2_C"/>
</dbReference>
<feature type="region of interest" description="Disordered" evidence="1">
    <location>
        <begin position="137"/>
        <end position="274"/>
    </location>
</feature>
<accession>A0AAW1T6A6</accession>
<evidence type="ECO:0000256" key="1">
    <source>
        <dbReference type="SAM" id="MobiDB-lite"/>
    </source>
</evidence>
<dbReference type="InterPro" id="IPR056398">
    <property type="entry name" value="Tudor_Coilin"/>
</dbReference>
<dbReference type="PANTHER" id="PTHR15197:SF0">
    <property type="entry name" value="COILIN"/>
    <property type="match status" value="1"/>
</dbReference>
<feature type="compositionally biased region" description="Basic residues" evidence="1">
    <location>
        <begin position="166"/>
        <end position="178"/>
    </location>
</feature>
<feature type="region of interest" description="Disordered" evidence="1">
    <location>
        <begin position="287"/>
        <end position="311"/>
    </location>
</feature>
<organism evidence="4 5">
    <name type="scientific">Apatococcus fuscideae</name>
    <dbReference type="NCBI Taxonomy" id="2026836"/>
    <lineage>
        <taxon>Eukaryota</taxon>
        <taxon>Viridiplantae</taxon>
        <taxon>Chlorophyta</taxon>
        <taxon>core chlorophytes</taxon>
        <taxon>Trebouxiophyceae</taxon>
        <taxon>Chlorellales</taxon>
        <taxon>Chlorellaceae</taxon>
        <taxon>Apatococcus</taxon>
    </lineage>
</organism>
<evidence type="ECO:0000313" key="4">
    <source>
        <dbReference type="EMBL" id="KAK9864373.1"/>
    </source>
</evidence>
<evidence type="ECO:0000259" key="3">
    <source>
        <dbReference type="Pfam" id="PF26213"/>
    </source>
</evidence>
<evidence type="ECO:0000313" key="5">
    <source>
        <dbReference type="Proteomes" id="UP001485043"/>
    </source>
</evidence>
<feature type="region of interest" description="Disordered" evidence="1">
    <location>
        <begin position="426"/>
        <end position="546"/>
    </location>
</feature>
<dbReference type="Proteomes" id="UP001485043">
    <property type="component" value="Unassembled WGS sequence"/>
</dbReference>
<proteinExistence type="predicted"/>
<dbReference type="EMBL" id="JALJOV010000361">
    <property type="protein sequence ID" value="KAK9864373.1"/>
    <property type="molecule type" value="Genomic_DNA"/>
</dbReference>
<dbReference type="PANTHER" id="PTHR15197">
    <property type="entry name" value="COILIN P80"/>
    <property type="match status" value="1"/>
</dbReference>
<feature type="compositionally biased region" description="Pro residues" evidence="1">
    <location>
        <begin position="140"/>
        <end position="150"/>
    </location>
</feature>
<name>A0AAW1T6A6_9CHLO</name>
<feature type="domain" description="TYRAAT2-like C-terminal" evidence="3">
    <location>
        <begin position="1"/>
        <end position="35"/>
    </location>
</feature>
<dbReference type="GO" id="GO:0030620">
    <property type="term" value="F:U2 snRNA binding"/>
    <property type="evidence" value="ECO:0007669"/>
    <property type="project" value="TreeGrafter"/>
</dbReference>
<dbReference type="Pfam" id="PF26213">
    <property type="entry name" value="TYRAAT1_C"/>
    <property type="match status" value="1"/>
</dbReference>
<dbReference type="InterPro" id="IPR024822">
    <property type="entry name" value="Coilin"/>
</dbReference>
<protein>
    <recommendedName>
        <fullName evidence="6">Coilin</fullName>
    </recommendedName>
</protein>
<sequence>MYNQNATEELARLEAAFDSVKRQLFTRLHALLRQQLLTPGMLSGAQLPPISAGMPSRSLRIVLLWGVQSLKVLREGSSACWYVVPAKLKLVQDLAQQVAADFETQLPAEHLALLLKGATLLPDTPISVLQDGDQVIKAPQPSPAAAPTPLTPAAAKKGEDPPRSSRSARRKQKKRQLRRMGLLPAKPVLAQKRKAEEVEAEDITPAKVAATAAGSKQLSVKGLPKRGDDGHRRMPLKQHIVFDEPGGGQADADSHGNSHEAGLKNSQAGRGTRTALGGTVDEQVARLQAAEETSSEDEQSPDAAPRQAVDRSKAHGIANFEALPRLQRHPMYGDVLAYRLLEIGADFTPQVAEWRLGSVNSWNVKTQATVLYPWPDVNVHPVHGVGAPSSTHADQESLEDEEGPPSAYDEQGVLTAEAAAFSDRRLAQAAPDAPPNSPNPRERTPAGSSPTRRTPPLTAMDAKQPLRDDPGAAAFPEANADADAATANPNPTAVQELAAAGLLSPDAKRPAPRPRGTTDLVDSTEPAAQAASAPTLGKAADTSQTGAFQLTLRQAGSGPPKANLPVKLPPSRPGSTIPALGAWADYAAAFQKRRHELAAAKASGTSVTLPHGPPTLRSHLPGPPYPRPTPHPHPRPKSGVRGASIGRLLNQMRASGEL</sequence>
<dbReference type="GO" id="GO:0015030">
    <property type="term" value="C:Cajal body"/>
    <property type="evidence" value="ECO:0007669"/>
    <property type="project" value="TreeGrafter"/>
</dbReference>
<keyword evidence="5" id="KW-1185">Reference proteome</keyword>
<comment type="caution">
    <text evidence="4">The sequence shown here is derived from an EMBL/GenBank/DDBJ whole genome shotgun (WGS) entry which is preliminary data.</text>
</comment>
<gene>
    <name evidence="4" type="ORF">WJX84_000908</name>
</gene>
<dbReference type="AlphaFoldDB" id="A0AAW1T6A6"/>
<feature type="compositionally biased region" description="Low complexity" evidence="1">
    <location>
        <begin position="472"/>
        <end position="493"/>
    </location>
</feature>
<feature type="compositionally biased region" description="Basic and acidic residues" evidence="1">
    <location>
        <begin position="252"/>
        <end position="262"/>
    </location>
</feature>
<dbReference type="Pfam" id="PF23086">
    <property type="entry name" value="Tudor_Coilin"/>
    <property type="match status" value="1"/>
</dbReference>
<feature type="region of interest" description="Disordered" evidence="1">
    <location>
        <begin position="554"/>
        <end position="573"/>
    </location>
</feature>
<dbReference type="GO" id="GO:0000387">
    <property type="term" value="P:spliceosomal snRNP assembly"/>
    <property type="evidence" value="ECO:0007669"/>
    <property type="project" value="TreeGrafter"/>
</dbReference>
<feature type="region of interest" description="Disordered" evidence="1">
    <location>
        <begin position="601"/>
        <end position="658"/>
    </location>
</feature>
<reference evidence="4 5" key="1">
    <citation type="journal article" date="2024" name="Nat. Commun.">
        <title>Phylogenomics reveals the evolutionary origins of lichenization in chlorophyte algae.</title>
        <authorList>
            <person name="Puginier C."/>
            <person name="Libourel C."/>
            <person name="Otte J."/>
            <person name="Skaloud P."/>
            <person name="Haon M."/>
            <person name="Grisel S."/>
            <person name="Petersen M."/>
            <person name="Berrin J.G."/>
            <person name="Delaux P.M."/>
            <person name="Dal Grande F."/>
            <person name="Keller J."/>
        </authorList>
    </citation>
    <scope>NUCLEOTIDE SEQUENCE [LARGE SCALE GENOMIC DNA]</scope>
    <source>
        <strain evidence="4 5">SAG 2523</strain>
    </source>
</reference>
<dbReference type="GO" id="GO:0030619">
    <property type="term" value="F:U1 snRNA binding"/>
    <property type="evidence" value="ECO:0007669"/>
    <property type="project" value="TreeGrafter"/>
</dbReference>